<comment type="domain">
    <text evidence="8">The N-terminal domain determines nucleotide recognition and specific binding, while the C-terminal domain determines the specific binding to the target protein.</text>
</comment>
<dbReference type="RefSeq" id="WP_019688836.1">
    <property type="nucleotide sequence ID" value="NZ_CP036496.1"/>
</dbReference>
<dbReference type="PANTHER" id="PTHR19136:SF81">
    <property type="entry name" value="MOLYBDENUM COFACTOR GUANYLYLTRANSFERASE"/>
    <property type="match status" value="1"/>
</dbReference>
<keyword evidence="4 8" id="KW-0547">Nucleotide-binding</keyword>
<dbReference type="Gene3D" id="3.90.550.10">
    <property type="entry name" value="Spore Coat Polysaccharide Biosynthesis Protein SpsA, Chain A"/>
    <property type="match status" value="1"/>
</dbReference>
<sequence length="253" mass="28166">MVVEVTGIIVAGGRSSRMGQDKALLKFGGVTVLERIVAELEKVAGRVIVVTRDSQQYRALGLETTEDLYPGLGPLSGIHAGLSASKTEWGVVVACDMPLVQQEIFHALLAHATNWEAAQEIANEKRKQQVQREQKTFCGKGLLPQSTQLELQAIIASVDGRIHPLLGLYHRSVLPSAEQCLRSGRLRLIDWLNSLNVRYEKAGEWPGASLDMWKQAVFNMNYPQDYQLIAKQLEGIQHVPSMQKTENRENLEK</sequence>
<evidence type="ECO:0000256" key="8">
    <source>
        <dbReference type="HAMAP-Rule" id="MF_00316"/>
    </source>
</evidence>
<feature type="domain" description="MobA-like NTP transferase" evidence="9">
    <location>
        <begin position="7"/>
        <end position="187"/>
    </location>
</feature>
<evidence type="ECO:0000313" key="11">
    <source>
        <dbReference type="Proteomes" id="UP000254400"/>
    </source>
</evidence>
<reference evidence="10 11" key="1">
    <citation type="submission" date="2018-06" db="EMBL/GenBank/DDBJ databases">
        <authorList>
            <consortium name="Pathogen Informatics"/>
            <person name="Doyle S."/>
        </authorList>
    </citation>
    <scope>NUCLEOTIDE SEQUENCE [LARGE SCALE GENOMIC DNA]</scope>
    <source>
        <strain evidence="10 11">NCTC10343</strain>
    </source>
</reference>
<dbReference type="CDD" id="cd02503">
    <property type="entry name" value="MobA"/>
    <property type="match status" value="1"/>
</dbReference>
<feature type="binding site" evidence="8">
    <location>
        <position position="22"/>
    </location>
    <ligand>
        <name>GTP</name>
        <dbReference type="ChEBI" id="CHEBI:37565"/>
    </ligand>
</feature>
<evidence type="ECO:0000256" key="6">
    <source>
        <dbReference type="ARBA" id="ARBA00023134"/>
    </source>
</evidence>
<dbReference type="GO" id="GO:0005737">
    <property type="term" value="C:cytoplasm"/>
    <property type="evidence" value="ECO:0007669"/>
    <property type="project" value="UniProtKB-SubCell"/>
</dbReference>
<dbReference type="Pfam" id="PF12804">
    <property type="entry name" value="NTP_transf_3"/>
    <property type="match status" value="1"/>
</dbReference>
<organism evidence="10 11">
    <name type="scientific">Paenibacillus polymyxa</name>
    <name type="common">Bacillus polymyxa</name>
    <dbReference type="NCBI Taxonomy" id="1406"/>
    <lineage>
        <taxon>Bacteria</taxon>
        <taxon>Bacillati</taxon>
        <taxon>Bacillota</taxon>
        <taxon>Bacilli</taxon>
        <taxon>Bacillales</taxon>
        <taxon>Paenibacillaceae</taxon>
        <taxon>Paenibacillus</taxon>
    </lineage>
</organism>
<dbReference type="HAMAP" id="MF_00316">
    <property type="entry name" value="MobA"/>
    <property type="match status" value="1"/>
</dbReference>
<dbReference type="SUPFAM" id="SSF53448">
    <property type="entry name" value="Nucleotide-diphospho-sugar transferases"/>
    <property type="match status" value="1"/>
</dbReference>
<evidence type="ECO:0000256" key="5">
    <source>
        <dbReference type="ARBA" id="ARBA00022842"/>
    </source>
</evidence>
<keyword evidence="3 8" id="KW-0479">Metal-binding</keyword>
<dbReference type="GO" id="GO:0005525">
    <property type="term" value="F:GTP binding"/>
    <property type="evidence" value="ECO:0007669"/>
    <property type="project" value="UniProtKB-UniRule"/>
</dbReference>
<dbReference type="GeneID" id="93348439"/>
<comment type="caution">
    <text evidence="8">Lacks conserved residue(s) required for the propagation of feature annotation.</text>
</comment>
<dbReference type="GO" id="GO:0046872">
    <property type="term" value="F:metal ion binding"/>
    <property type="evidence" value="ECO:0007669"/>
    <property type="project" value="UniProtKB-KW"/>
</dbReference>
<comment type="cofactor">
    <cofactor evidence="8">
        <name>Mg(2+)</name>
        <dbReference type="ChEBI" id="CHEBI:18420"/>
    </cofactor>
</comment>
<keyword evidence="2 8" id="KW-0808">Transferase</keyword>
<dbReference type="GO" id="GO:0006777">
    <property type="term" value="P:Mo-molybdopterin cofactor biosynthetic process"/>
    <property type="evidence" value="ECO:0007669"/>
    <property type="project" value="UniProtKB-KW"/>
</dbReference>
<evidence type="ECO:0000256" key="7">
    <source>
        <dbReference type="ARBA" id="ARBA00023150"/>
    </source>
</evidence>
<dbReference type="InterPro" id="IPR029044">
    <property type="entry name" value="Nucleotide-diphossugar_trans"/>
</dbReference>
<dbReference type="Proteomes" id="UP000254400">
    <property type="component" value="Unassembled WGS sequence"/>
</dbReference>
<proteinExistence type="inferred from homology"/>
<dbReference type="InterPro" id="IPR013482">
    <property type="entry name" value="Molybde_CF_guanTrfase"/>
</dbReference>
<evidence type="ECO:0000256" key="4">
    <source>
        <dbReference type="ARBA" id="ARBA00022741"/>
    </source>
</evidence>
<dbReference type="PANTHER" id="PTHR19136">
    <property type="entry name" value="MOLYBDENUM COFACTOR GUANYLYLTRANSFERASE"/>
    <property type="match status" value="1"/>
</dbReference>
<keyword evidence="6 8" id="KW-0342">GTP-binding</keyword>
<dbReference type="AlphaFoldDB" id="A0A378Y6N4"/>
<feature type="binding site" evidence="8">
    <location>
        <position position="67"/>
    </location>
    <ligand>
        <name>GTP</name>
        <dbReference type="ChEBI" id="CHEBI:37565"/>
    </ligand>
</feature>
<keyword evidence="7 8" id="KW-0501">Molybdenum cofactor biosynthesis</keyword>
<evidence type="ECO:0000256" key="3">
    <source>
        <dbReference type="ARBA" id="ARBA00022723"/>
    </source>
</evidence>
<evidence type="ECO:0000313" key="10">
    <source>
        <dbReference type="EMBL" id="SUA72181.1"/>
    </source>
</evidence>
<comment type="function">
    <text evidence="8">Transfers a GMP moiety from GTP to Mo-molybdopterin (Mo-MPT) cofactor (Moco or molybdenum cofactor) to form Mo-molybdopterin guanine dinucleotide (Mo-MGD) cofactor.</text>
</comment>
<dbReference type="EC" id="2.7.7.77" evidence="8"/>
<comment type="subcellular location">
    <subcellularLocation>
        <location evidence="8">Cytoplasm</location>
    </subcellularLocation>
</comment>
<accession>A0A378Y6N4</accession>
<gene>
    <name evidence="8 10" type="primary">mobA</name>
    <name evidence="10" type="ORF">NCTC10343_05134</name>
</gene>
<feature type="binding site" evidence="8">
    <location>
        <begin position="10"/>
        <end position="12"/>
    </location>
    <ligand>
        <name>GTP</name>
        <dbReference type="ChEBI" id="CHEBI:37565"/>
    </ligand>
</feature>
<name>A0A378Y6N4_PAEPO</name>
<evidence type="ECO:0000256" key="2">
    <source>
        <dbReference type="ARBA" id="ARBA00022679"/>
    </source>
</evidence>
<dbReference type="EMBL" id="UGSC01000001">
    <property type="protein sequence ID" value="SUA72181.1"/>
    <property type="molecule type" value="Genomic_DNA"/>
</dbReference>
<comment type="similarity">
    <text evidence="8">Belongs to the MobA family.</text>
</comment>
<dbReference type="InterPro" id="IPR025877">
    <property type="entry name" value="MobA-like_NTP_Trfase"/>
</dbReference>
<feature type="binding site" evidence="8">
    <location>
        <position position="96"/>
    </location>
    <ligand>
        <name>GTP</name>
        <dbReference type="ChEBI" id="CHEBI:37565"/>
    </ligand>
</feature>
<feature type="binding site" evidence="8">
    <location>
        <position position="96"/>
    </location>
    <ligand>
        <name>Mg(2+)</name>
        <dbReference type="ChEBI" id="CHEBI:18420"/>
    </ligand>
</feature>
<protein>
    <recommendedName>
        <fullName evidence="8">Probable molybdenum cofactor guanylyltransferase</fullName>
        <shortName evidence="8">MoCo guanylyltransferase</shortName>
        <ecNumber evidence="8">2.7.7.77</ecNumber>
    </recommendedName>
    <alternativeName>
        <fullName evidence="8">GTP:molybdopterin guanylyltransferase</fullName>
    </alternativeName>
    <alternativeName>
        <fullName evidence="8">Mo-MPT guanylyltransferase</fullName>
    </alternativeName>
    <alternativeName>
        <fullName evidence="8">Molybdopterin guanylyltransferase</fullName>
    </alternativeName>
    <alternativeName>
        <fullName evidence="8">Molybdopterin-guanine dinucleotide synthase</fullName>
        <shortName evidence="8">MGD synthase</shortName>
    </alternativeName>
</protein>
<keyword evidence="5 8" id="KW-0460">Magnesium</keyword>
<comment type="catalytic activity">
    <reaction evidence="8">
        <text>Mo-molybdopterin + GTP + H(+) = Mo-molybdopterin guanine dinucleotide + diphosphate</text>
        <dbReference type="Rhea" id="RHEA:34243"/>
        <dbReference type="ChEBI" id="CHEBI:15378"/>
        <dbReference type="ChEBI" id="CHEBI:33019"/>
        <dbReference type="ChEBI" id="CHEBI:37565"/>
        <dbReference type="ChEBI" id="CHEBI:71302"/>
        <dbReference type="ChEBI" id="CHEBI:71310"/>
        <dbReference type="EC" id="2.7.7.77"/>
    </reaction>
</comment>
<evidence type="ECO:0000259" key="9">
    <source>
        <dbReference type="Pfam" id="PF12804"/>
    </source>
</evidence>
<dbReference type="GO" id="GO:0061603">
    <property type="term" value="F:molybdenum cofactor guanylyltransferase activity"/>
    <property type="evidence" value="ECO:0007669"/>
    <property type="project" value="UniProtKB-EC"/>
</dbReference>
<keyword evidence="1 8" id="KW-0963">Cytoplasm</keyword>
<evidence type="ECO:0000256" key="1">
    <source>
        <dbReference type="ARBA" id="ARBA00022490"/>
    </source>
</evidence>